<organism evidence="2 3">
    <name type="scientific">Rubritalea halochordaticola</name>
    <dbReference type="NCBI Taxonomy" id="714537"/>
    <lineage>
        <taxon>Bacteria</taxon>
        <taxon>Pseudomonadati</taxon>
        <taxon>Verrucomicrobiota</taxon>
        <taxon>Verrucomicrobiia</taxon>
        <taxon>Verrucomicrobiales</taxon>
        <taxon>Rubritaleaceae</taxon>
        <taxon>Rubritalea</taxon>
    </lineage>
</organism>
<feature type="region of interest" description="Disordered" evidence="1">
    <location>
        <begin position="1"/>
        <end position="51"/>
    </location>
</feature>
<dbReference type="EMBL" id="BAABRL010000016">
    <property type="protein sequence ID" value="GAA5497511.1"/>
    <property type="molecule type" value="Genomic_DNA"/>
</dbReference>
<sequence>MAPAGSGEDRGERKKTSMMKLFSTTNDTNCTNTELLEPGTMKHGPCGEWGG</sequence>
<gene>
    <name evidence="2" type="ORF">Rhal01_03707</name>
</gene>
<accession>A0ABP9V8X4</accession>
<protein>
    <submittedName>
        <fullName evidence="2">Uncharacterized protein</fullName>
    </submittedName>
</protein>
<evidence type="ECO:0000313" key="3">
    <source>
        <dbReference type="Proteomes" id="UP001424741"/>
    </source>
</evidence>
<comment type="caution">
    <text evidence="2">The sequence shown here is derived from an EMBL/GenBank/DDBJ whole genome shotgun (WGS) entry which is preliminary data.</text>
</comment>
<evidence type="ECO:0000313" key="2">
    <source>
        <dbReference type="EMBL" id="GAA5497511.1"/>
    </source>
</evidence>
<evidence type="ECO:0000256" key="1">
    <source>
        <dbReference type="SAM" id="MobiDB-lite"/>
    </source>
</evidence>
<dbReference type="Proteomes" id="UP001424741">
    <property type="component" value="Unassembled WGS sequence"/>
</dbReference>
<proteinExistence type="predicted"/>
<feature type="compositionally biased region" description="Polar residues" evidence="1">
    <location>
        <begin position="22"/>
        <end position="34"/>
    </location>
</feature>
<reference evidence="2 3" key="1">
    <citation type="submission" date="2024-02" db="EMBL/GenBank/DDBJ databases">
        <title>Rubritalea halochordaticola NBRC 107102.</title>
        <authorList>
            <person name="Ichikawa N."/>
            <person name="Katano-Makiyama Y."/>
            <person name="Hidaka K."/>
        </authorList>
    </citation>
    <scope>NUCLEOTIDE SEQUENCE [LARGE SCALE GENOMIC DNA]</scope>
    <source>
        <strain evidence="2 3">NBRC 107102</strain>
    </source>
</reference>
<name>A0ABP9V8X4_9BACT</name>
<keyword evidence="3" id="KW-1185">Reference proteome</keyword>